<keyword evidence="7" id="KW-1185">Reference proteome</keyword>
<keyword evidence="6" id="KW-0032">Aminotransferase</keyword>
<dbReference type="PIRSF" id="PIRSF000390">
    <property type="entry name" value="PLP_StrS"/>
    <property type="match status" value="1"/>
</dbReference>
<dbReference type="EC" id="2.6.1.87" evidence="6"/>
<dbReference type="AlphaFoldDB" id="A0A378I2D2"/>
<feature type="active site" description="Proton acceptor" evidence="3">
    <location>
        <position position="184"/>
    </location>
</feature>
<dbReference type="Pfam" id="PF01041">
    <property type="entry name" value="DegT_DnrJ_EryC1"/>
    <property type="match status" value="1"/>
</dbReference>
<dbReference type="InterPro" id="IPR000653">
    <property type="entry name" value="DegT/StrS_aminotransferase"/>
</dbReference>
<dbReference type="CDD" id="cd00616">
    <property type="entry name" value="AHBA_syn"/>
    <property type="match status" value="1"/>
</dbReference>
<proteinExistence type="inferred from homology"/>
<dbReference type="PANTHER" id="PTHR30244:SF36">
    <property type="entry name" value="3-OXO-GLUCOSE-6-PHOSPHATE:GLUTAMATE AMINOTRANSFERASE"/>
    <property type="match status" value="1"/>
</dbReference>
<evidence type="ECO:0000256" key="4">
    <source>
        <dbReference type="PIRSR" id="PIRSR000390-2"/>
    </source>
</evidence>
<dbReference type="GO" id="GO:0000271">
    <property type="term" value="P:polysaccharide biosynthetic process"/>
    <property type="evidence" value="ECO:0007669"/>
    <property type="project" value="TreeGrafter"/>
</dbReference>
<comment type="similarity">
    <text evidence="2 5">Belongs to the DegT/DnrJ/EryC1 family.</text>
</comment>
<gene>
    <name evidence="6" type="primary">arnB_4</name>
    <name evidence="6" type="ORF">NCTC13315_01867</name>
</gene>
<evidence type="ECO:0000256" key="3">
    <source>
        <dbReference type="PIRSR" id="PIRSR000390-1"/>
    </source>
</evidence>
<keyword evidence="1 4" id="KW-0663">Pyridoxal phosphate</keyword>
<dbReference type="InterPro" id="IPR015424">
    <property type="entry name" value="PyrdxlP-dep_Trfase"/>
</dbReference>
<dbReference type="FunFam" id="3.40.640.10:FF:000089">
    <property type="entry name" value="Aminotransferase, DegT/DnrJ/EryC1/StrS family"/>
    <property type="match status" value="1"/>
</dbReference>
<feature type="modified residue" description="N6-(pyridoxal phosphate)lysine" evidence="4">
    <location>
        <position position="184"/>
    </location>
</feature>
<name>A0A378I2D2_9GAMM</name>
<evidence type="ECO:0000313" key="6">
    <source>
        <dbReference type="EMBL" id="STX29328.1"/>
    </source>
</evidence>
<dbReference type="EMBL" id="UGNV01000001">
    <property type="protein sequence ID" value="STX29328.1"/>
    <property type="molecule type" value="Genomic_DNA"/>
</dbReference>
<dbReference type="InterPro" id="IPR015421">
    <property type="entry name" value="PyrdxlP-dep_Trfase_major"/>
</dbReference>
<dbReference type="InterPro" id="IPR015422">
    <property type="entry name" value="PyrdxlP-dep_Trfase_small"/>
</dbReference>
<dbReference type="GO" id="GO:0030170">
    <property type="term" value="F:pyridoxal phosphate binding"/>
    <property type="evidence" value="ECO:0007669"/>
    <property type="project" value="UniProtKB-ARBA"/>
</dbReference>
<evidence type="ECO:0000256" key="2">
    <source>
        <dbReference type="ARBA" id="ARBA00037999"/>
    </source>
</evidence>
<reference evidence="6 7" key="1">
    <citation type="submission" date="2018-06" db="EMBL/GenBank/DDBJ databases">
        <authorList>
            <consortium name="Pathogen Informatics"/>
            <person name="Doyle S."/>
        </authorList>
    </citation>
    <scope>NUCLEOTIDE SEQUENCE [LARGE SCALE GENOMIC DNA]</scope>
    <source>
        <strain evidence="6 7">NCTC13315</strain>
    </source>
</reference>
<evidence type="ECO:0000256" key="5">
    <source>
        <dbReference type="RuleBase" id="RU004508"/>
    </source>
</evidence>
<dbReference type="Proteomes" id="UP000254968">
    <property type="component" value="Unassembled WGS sequence"/>
</dbReference>
<accession>A0A378I2D2</accession>
<sequence>MIRLFNSVTSKSLQNELLAAIEIVLTSGQYILGSFTEEFEKAFAAYCNVDYCIGVSSGTSALHLALVAADVQKGDEVITTPFTFIATSNAIDYVGAKPVFVDIDPVSFTIDPALIKKAITKNTKAIIPVHLFGQMADMDPIMEIAKEYKLIVIEDAAQANGAVYKGKQAGSIGDLGCFSCYPTKNLSAAGDAGMITTNNKQYAEKIRLLRSWGKNLSGDYDFMAFNYRISEIQAAILLYKLKYLEQWNMQRAIYAEHYIDALINKGYKLPIKLPYTNKHTYSLFTLASSKRMQIMEFLADKGIQTSIYYPKPLHLQPMYHELKYKLGDFPQAEQAARSVFSIPIYPELSKKEHLFIINCLLEFYTKTSR</sequence>
<organism evidence="6 7">
    <name type="scientific">Legionella beliardensis</name>
    <dbReference type="NCBI Taxonomy" id="91822"/>
    <lineage>
        <taxon>Bacteria</taxon>
        <taxon>Pseudomonadati</taxon>
        <taxon>Pseudomonadota</taxon>
        <taxon>Gammaproteobacteria</taxon>
        <taxon>Legionellales</taxon>
        <taxon>Legionellaceae</taxon>
        <taxon>Legionella</taxon>
    </lineage>
</organism>
<keyword evidence="6" id="KW-0808">Transferase</keyword>
<protein>
    <submittedName>
        <fullName evidence="6">Aminotransferase</fullName>
        <ecNumber evidence="6">2.6.1.87</ecNumber>
    </submittedName>
</protein>
<evidence type="ECO:0000313" key="7">
    <source>
        <dbReference type="Proteomes" id="UP000254968"/>
    </source>
</evidence>
<dbReference type="OrthoDB" id="9804264at2"/>
<dbReference type="Gene3D" id="3.40.640.10">
    <property type="entry name" value="Type I PLP-dependent aspartate aminotransferase-like (Major domain)"/>
    <property type="match status" value="1"/>
</dbReference>
<dbReference type="PANTHER" id="PTHR30244">
    <property type="entry name" value="TRANSAMINASE"/>
    <property type="match status" value="1"/>
</dbReference>
<dbReference type="Gene3D" id="3.90.1150.10">
    <property type="entry name" value="Aspartate Aminotransferase, domain 1"/>
    <property type="match status" value="1"/>
</dbReference>
<dbReference type="GO" id="GO:0099620">
    <property type="term" value="F:UDP-4-amino-4-deoxy-L-arabinose aminotransferase"/>
    <property type="evidence" value="ECO:0007669"/>
    <property type="project" value="UniProtKB-EC"/>
</dbReference>
<dbReference type="RefSeq" id="WP_115303008.1">
    <property type="nucleotide sequence ID" value="NZ_CAAAHO010000007.1"/>
</dbReference>
<dbReference type="SUPFAM" id="SSF53383">
    <property type="entry name" value="PLP-dependent transferases"/>
    <property type="match status" value="1"/>
</dbReference>
<evidence type="ECO:0000256" key="1">
    <source>
        <dbReference type="ARBA" id="ARBA00022898"/>
    </source>
</evidence>